<evidence type="ECO:0000256" key="4">
    <source>
        <dbReference type="ARBA" id="ARBA00022989"/>
    </source>
</evidence>
<dbReference type="OrthoDB" id="9807354at2"/>
<organism evidence="7 8">
    <name type="scientific">Rhizorhabdus dicambivorans</name>
    <dbReference type="NCBI Taxonomy" id="1850238"/>
    <lineage>
        <taxon>Bacteria</taxon>
        <taxon>Pseudomonadati</taxon>
        <taxon>Pseudomonadota</taxon>
        <taxon>Alphaproteobacteria</taxon>
        <taxon>Sphingomonadales</taxon>
        <taxon>Sphingomonadaceae</taxon>
        <taxon>Rhizorhabdus</taxon>
    </lineage>
</organism>
<dbReference type="KEGG" id="rdi:CMV14_19815"/>
<dbReference type="InterPro" id="IPR042217">
    <property type="entry name" value="T4SS_VirB10/TrbI"/>
</dbReference>
<keyword evidence="4 6" id="KW-1133">Transmembrane helix</keyword>
<sequence>MPAPKVDPETLVLRSRPPRAIRFRRGLIVGVAALGSASLIGLTWAALKPQFLTTAVQESELSAPSHQASADALAALPNNYGDVPKLGPPLPGDLGRPILRAERRGDLETASSVRQREDSERQAYADALKAARQSPVLVQAAGVATGARGGDAAISIPSLRGSDALPTAASALGEPLEGRSDGRGAINPHRLLPPSSPYILSAGSVIAASLLTALNSDVPGIVVAQVTQPVYDSATGRLLLVPQGSRLIGRYDEKLSFGANRLAIGWQRLILPDGSSLSLDDMPGTDAGGTAGLTDQVDRHMGALVSAVTLSTALSVGSELALGGDGRLIDAIRQGSQQSVNRAGDLLVGKQLDVRPSIVVRPGATVRLLVQRDLMLSQWKGNAQ</sequence>
<protein>
    <submittedName>
        <fullName evidence="7">Conjugal transfer protein TrbI</fullName>
    </submittedName>
</protein>
<gene>
    <name evidence="7" type="ORF">COO09_20630</name>
</gene>
<proteinExistence type="inferred from homology"/>
<comment type="similarity">
    <text evidence="2">Belongs to the TrbI/VirB10 family.</text>
</comment>
<dbReference type="EMBL" id="NWUF01000029">
    <property type="protein sequence ID" value="PCE40403.1"/>
    <property type="molecule type" value="Genomic_DNA"/>
</dbReference>
<accession>A0A2A4FPR3</accession>
<dbReference type="GO" id="GO:0016020">
    <property type="term" value="C:membrane"/>
    <property type="evidence" value="ECO:0007669"/>
    <property type="project" value="UniProtKB-SubCell"/>
</dbReference>
<dbReference type="AlphaFoldDB" id="A0A2A4FPR3"/>
<evidence type="ECO:0000313" key="7">
    <source>
        <dbReference type="EMBL" id="PCE40403.1"/>
    </source>
</evidence>
<evidence type="ECO:0000256" key="5">
    <source>
        <dbReference type="ARBA" id="ARBA00023136"/>
    </source>
</evidence>
<name>A0A2A4FPR3_9SPHN</name>
<evidence type="ECO:0000256" key="6">
    <source>
        <dbReference type="SAM" id="Phobius"/>
    </source>
</evidence>
<evidence type="ECO:0000256" key="3">
    <source>
        <dbReference type="ARBA" id="ARBA00022692"/>
    </source>
</evidence>
<feature type="transmembrane region" description="Helical" evidence="6">
    <location>
        <begin position="26"/>
        <end position="47"/>
    </location>
</feature>
<keyword evidence="5 6" id="KW-0472">Membrane</keyword>
<evidence type="ECO:0000256" key="2">
    <source>
        <dbReference type="ARBA" id="ARBA00010265"/>
    </source>
</evidence>
<dbReference type="Proteomes" id="UP000218934">
    <property type="component" value="Unassembled WGS sequence"/>
</dbReference>
<comment type="caution">
    <text evidence="7">The sequence shown here is derived from an EMBL/GenBank/DDBJ whole genome shotgun (WGS) entry which is preliminary data.</text>
</comment>
<dbReference type="InterPro" id="IPR005498">
    <property type="entry name" value="T4SS_VirB10/TraB/TrbI"/>
</dbReference>
<keyword evidence="8" id="KW-1185">Reference proteome</keyword>
<dbReference type="Pfam" id="PF03743">
    <property type="entry name" value="TrbI"/>
    <property type="match status" value="1"/>
</dbReference>
<keyword evidence="3 6" id="KW-0812">Transmembrane</keyword>
<evidence type="ECO:0000313" key="8">
    <source>
        <dbReference type="Proteomes" id="UP000218934"/>
    </source>
</evidence>
<comment type="subcellular location">
    <subcellularLocation>
        <location evidence="1">Membrane</location>
        <topology evidence="1">Single-pass membrane protein</topology>
    </subcellularLocation>
</comment>
<evidence type="ECO:0000256" key="1">
    <source>
        <dbReference type="ARBA" id="ARBA00004167"/>
    </source>
</evidence>
<dbReference type="Gene3D" id="2.40.128.260">
    <property type="entry name" value="Type IV secretion system, VirB10/TraB/TrbI"/>
    <property type="match status" value="1"/>
</dbReference>
<dbReference type="CDD" id="cd16429">
    <property type="entry name" value="VirB10"/>
    <property type="match status" value="1"/>
</dbReference>
<reference evidence="7 8" key="1">
    <citation type="submission" date="2017-09" db="EMBL/GenBank/DDBJ databases">
        <title>The Catabolism of 3,6-Dichlorosalicylic acid is Initiated by the Cytochrome P450 Monooxygenase DsmABC in Rhizorhabdus dicambivorans Ndbn-20.</title>
        <authorList>
            <person name="Na L."/>
        </authorList>
    </citation>
    <scope>NUCLEOTIDE SEQUENCE [LARGE SCALE GENOMIC DNA]</scope>
    <source>
        <strain evidence="7 8">Ndbn-20m</strain>
    </source>
</reference>